<evidence type="ECO:0000256" key="6">
    <source>
        <dbReference type="SAM" id="MobiDB-lite"/>
    </source>
</evidence>
<evidence type="ECO:0000256" key="1">
    <source>
        <dbReference type="ARBA" id="ARBA00004370"/>
    </source>
</evidence>
<dbReference type="Gene3D" id="2.60.60.20">
    <property type="entry name" value="PLAT/LH2 domain"/>
    <property type="match status" value="1"/>
</dbReference>
<dbReference type="Pfam" id="PF02141">
    <property type="entry name" value="DENN"/>
    <property type="match status" value="1"/>
</dbReference>
<protein>
    <submittedName>
        <fullName evidence="10">DENN domain containing protein 5A</fullName>
    </submittedName>
</protein>
<dbReference type="EMBL" id="GEDV01006238">
    <property type="protein sequence ID" value="JAP82319.1"/>
    <property type="molecule type" value="Transcribed_RNA"/>
</dbReference>
<feature type="compositionally biased region" description="Low complexity" evidence="6">
    <location>
        <begin position="451"/>
        <end position="472"/>
    </location>
</feature>
<feature type="domain" description="PLAT" evidence="7">
    <location>
        <begin position="1030"/>
        <end position="1138"/>
    </location>
</feature>
<dbReference type="Pfam" id="PF03456">
    <property type="entry name" value="uDENN"/>
    <property type="match status" value="1"/>
</dbReference>
<evidence type="ECO:0000259" key="7">
    <source>
        <dbReference type="PROSITE" id="PS50095"/>
    </source>
</evidence>
<dbReference type="SMART" id="SM00800">
    <property type="entry name" value="uDENN"/>
    <property type="match status" value="1"/>
</dbReference>
<dbReference type="InterPro" id="IPR043153">
    <property type="entry name" value="DENN_C"/>
</dbReference>
<evidence type="ECO:0000259" key="9">
    <source>
        <dbReference type="PROSITE" id="PS50826"/>
    </source>
</evidence>
<dbReference type="InterPro" id="IPR037213">
    <property type="entry name" value="Run_dom_sf"/>
</dbReference>
<dbReference type="InterPro" id="IPR005113">
    <property type="entry name" value="uDENN_dom"/>
</dbReference>
<dbReference type="GO" id="GO:0016020">
    <property type="term" value="C:membrane"/>
    <property type="evidence" value="ECO:0007669"/>
    <property type="project" value="UniProtKB-SubCell"/>
</dbReference>
<dbReference type="InterPro" id="IPR036392">
    <property type="entry name" value="PLAT/LH2_dom_sf"/>
</dbReference>
<proteinExistence type="inferred from homology"/>
<dbReference type="InterPro" id="IPR037516">
    <property type="entry name" value="Tripartite_DENN"/>
</dbReference>
<dbReference type="SUPFAM" id="SSF140741">
    <property type="entry name" value="RUN domain-like"/>
    <property type="match status" value="2"/>
</dbReference>
<dbReference type="InterPro" id="IPR001024">
    <property type="entry name" value="PLAT/LH2_dom"/>
</dbReference>
<dbReference type="Pfam" id="PF03455">
    <property type="entry name" value="dDENN"/>
    <property type="match status" value="1"/>
</dbReference>
<dbReference type="SUPFAM" id="SSF49723">
    <property type="entry name" value="Lipase/lipooxygenase domain (PLAT/LH2 domain)"/>
    <property type="match status" value="1"/>
</dbReference>
<dbReference type="PROSITE" id="PS50826">
    <property type="entry name" value="RUN"/>
    <property type="match status" value="2"/>
</dbReference>
<feature type="domain" description="RUN" evidence="9">
    <location>
        <begin position="831"/>
        <end position="1028"/>
    </location>
</feature>
<dbReference type="SMART" id="SM00593">
    <property type="entry name" value="RUN"/>
    <property type="match status" value="2"/>
</dbReference>
<evidence type="ECO:0000256" key="2">
    <source>
        <dbReference type="ARBA" id="ARBA00006664"/>
    </source>
</evidence>
<dbReference type="Gene3D" id="3.40.50.11500">
    <property type="match status" value="1"/>
</dbReference>
<dbReference type="Pfam" id="PF01477">
    <property type="entry name" value="PLAT"/>
    <property type="match status" value="1"/>
</dbReference>
<dbReference type="GO" id="GO:0005085">
    <property type="term" value="F:guanyl-nucleotide exchange factor activity"/>
    <property type="evidence" value="ECO:0007669"/>
    <property type="project" value="InterPro"/>
</dbReference>
<organism evidence="10">
    <name type="scientific">Rhipicephalus appendiculatus</name>
    <name type="common">Brown ear tick</name>
    <dbReference type="NCBI Taxonomy" id="34631"/>
    <lineage>
        <taxon>Eukaryota</taxon>
        <taxon>Metazoa</taxon>
        <taxon>Ecdysozoa</taxon>
        <taxon>Arthropoda</taxon>
        <taxon>Chelicerata</taxon>
        <taxon>Arachnida</taxon>
        <taxon>Acari</taxon>
        <taxon>Parasitiformes</taxon>
        <taxon>Ixodida</taxon>
        <taxon>Ixodoidea</taxon>
        <taxon>Ixodidae</taxon>
        <taxon>Rhipicephalinae</taxon>
        <taxon>Rhipicephalus</taxon>
        <taxon>Rhipicephalus</taxon>
    </lineage>
</organism>
<dbReference type="GO" id="GO:0031267">
    <property type="term" value="F:small GTPase binding"/>
    <property type="evidence" value="ECO:0007669"/>
    <property type="project" value="InterPro"/>
</dbReference>
<dbReference type="InterPro" id="IPR005112">
    <property type="entry name" value="dDENN_dom"/>
</dbReference>
<reference evidence="10" key="1">
    <citation type="journal article" date="2016" name="Ticks Tick Borne Dis.">
        <title>De novo assembly and annotation of the salivary gland transcriptome of Rhipicephalus appendiculatus male and female ticks during blood feeding.</title>
        <authorList>
            <person name="de Castro M.H."/>
            <person name="de Klerk D."/>
            <person name="Pienaar R."/>
            <person name="Latif A.A."/>
            <person name="Rees D.J."/>
            <person name="Mans B.J."/>
        </authorList>
    </citation>
    <scope>NUCLEOTIDE SEQUENCE</scope>
    <source>
        <tissue evidence="10">Salivary glands</tissue>
    </source>
</reference>
<keyword evidence="4" id="KW-0472">Membrane</keyword>
<evidence type="ECO:0000256" key="5">
    <source>
        <dbReference type="PROSITE-ProRule" id="PRU00152"/>
    </source>
</evidence>
<dbReference type="InterPro" id="IPR001194">
    <property type="entry name" value="cDENN_dom"/>
</dbReference>
<dbReference type="PANTHER" id="PTHR46070">
    <property type="entry name" value="PINSTRIPE, ISOFORM A"/>
    <property type="match status" value="1"/>
</dbReference>
<dbReference type="Gene3D" id="3.30.450.200">
    <property type="match status" value="1"/>
</dbReference>
<feature type="region of interest" description="Disordered" evidence="6">
    <location>
        <begin position="430"/>
        <end position="472"/>
    </location>
</feature>
<dbReference type="Pfam" id="PF02759">
    <property type="entry name" value="RUN"/>
    <property type="match status" value="2"/>
</dbReference>
<comment type="caution">
    <text evidence="5">Lacks conserved residue(s) required for the propagation of feature annotation.</text>
</comment>
<dbReference type="Gene3D" id="1.20.58.900">
    <property type="match status" value="3"/>
</dbReference>
<dbReference type="FunFam" id="1.20.58.900:FF:000007">
    <property type="entry name" value="DENN domain-containing protein 5B"/>
    <property type="match status" value="1"/>
</dbReference>
<evidence type="ECO:0000313" key="10">
    <source>
        <dbReference type="EMBL" id="JAP82319.1"/>
    </source>
</evidence>
<comment type="similarity">
    <text evidence="2">Belongs to the RAB6IP1 family.</text>
</comment>
<comment type="subcellular location">
    <subcellularLocation>
        <location evidence="1">Membrane</location>
    </subcellularLocation>
</comment>
<sequence>MTSLGSVFASEKRLADYFVVCGLDLESGLEPDALSGDHLHFTPLDRCYKGKVLAHYPENVSWNPFDPSAIGMLSLPHGLSFRTQKHSHEPFFHPFVITREDGSRTYGQALTFYEEVTDRQICSAMQTLQAMHLTELSSSGNKAPLSRTAAIKTEAPVSRSLPRSFRLMTTSRSTDSSGGALYDITKDTLYVSKVICLVTPLPLVSACRTILQKLLSLVQGRDSPPLPLESYVYNLLYELPLPPPGRSLRLSYLYQDYVCQRPGTGELPFFDYSFRELFAILGLENCVQLFTSVCFENQILLCSEDYYRLMLVAECVTSLLLPFQWQHVYVPILPHSLHHFLDAPVPFLMGLKHVCGGEEGDAICPGEANLCLVDIDGCSVQVPEDLPSFPNKQELVAELQELLTQFGVRTPGGSSSLINSSSPNVAASATLGRNLNDRPFPRRKHSWSLESGDSGVSSTGSSARSSFTSLGTPSPLLQHSEAFQRITAVAKRAGVINSLEDLCRPRCQDNSEGKLSLLRQPQQHISAAAADRHPQLEELRLNNAVREIFFNRFLHMFRSYDHFVIQPNQKDMEQWLASRDTVHNFDKTTFLSDQPEPHLPFLSRFIETQMFASFIDSKILSLWEEPDPCLKIFDNRIKLLRNHSSEPIINRYERCTVYKETELPIESRLSAPDLVAPVPKIVDPTVDLPGRRNHRPGVFPSLESGVLNREPVQSKVKKRAHAQFRRKDRSIQQAEHLKLTAEQRESACVGTKSKHAQLWQYQKYMNEARAKHMKQPKFSDTASAAVIAQTNWKFVEALLMECKTRTKRMLVEKMGVEAVELGHAEASITGLEENTLLASFCDLLERIWSHGLQAKQGKSALWSHLLNYLEVEECRSSGKPIDRNFLTPALAWCVLRRRIDYLSNLVPDEMPASRGREAKERSRRVRPPDLPGLKPLPVSLLMDVKTVQAMTEVKTDIGFARAWVRLALEKKLLSKHLKKLLANQELLRSSYKRYAFLRCEDEKEQFLYYLLTLNAVDYKCFTNTYTATEMPYRVVVFPSRKLSASTTSANAWVSVSGTMGTTGVIPVPKQSLEFVCHHKNLGLLTTLRIGHDNTGLSPKWMIEHVVVRNDVTGHTYKFPCGRWLGRGIDDGSTERLLVAELVPADIDNEELMEACRTPPRCRSPSVPRRPSEPRLTIPEIQQLLGDAVNNIVKYFYKSERERGNLTILLCGELGLVYCLEQVFLYGFKDTRFFRHVYLWEYFVKVKEYFESALQDNMEEDRPNHVWRCYCHLANKVERASHTMGKDGKFQLFICLAAREHFLHQMMFDLAACPVTATMYEERSFLRDANLIVFLVQILEALSEFDIALESSITRGVDN</sequence>
<dbReference type="InterPro" id="IPR047277">
    <property type="entry name" value="PLAT_RAB6IP1"/>
</dbReference>
<evidence type="ECO:0000259" key="8">
    <source>
        <dbReference type="PROSITE" id="PS50211"/>
    </source>
</evidence>
<feature type="domain" description="RUN" evidence="9">
    <location>
        <begin position="1206"/>
        <end position="1353"/>
    </location>
</feature>
<dbReference type="CDD" id="cd17678">
    <property type="entry name" value="RUN2_DENND5"/>
    <property type="match status" value="1"/>
</dbReference>
<dbReference type="PROSITE" id="PS50211">
    <property type="entry name" value="DENN"/>
    <property type="match status" value="1"/>
</dbReference>
<dbReference type="PROSITE" id="PS50095">
    <property type="entry name" value="PLAT"/>
    <property type="match status" value="1"/>
</dbReference>
<dbReference type="SMART" id="SM00801">
    <property type="entry name" value="dDENN"/>
    <property type="match status" value="1"/>
</dbReference>
<name>A0A131YSU7_RHIAP</name>
<accession>A0A131YSU7</accession>
<evidence type="ECO:0000256" key="4">
    <source>
        <dbReference type="ARBA" id="ARBA00023136"/>
    </source>
</evidence>
<dbReference type="SMART" id="SM00799">
    <property type="entry name" value="DENN"/>
    <property type="match status" value="1"/>
</dbReference>
<evidence type="ECO:0000256" key="3">
    <source>
        <dbReference type="ARBA" id="ARBA00022737"/>
    </source>
</evidence>
<feature type="domain" description="UDENN" evidence="8">
    <location>
        <begin position="30"/>
        <end position="625"/>
    </location>
</feature>
<dbReference type="CDD" id="cd17677">
    <property type="entry name" value="RUN1_DENND5"/>
    <property type="match status" value="1"/>
</dbReference>
<dbReference type="PANTHER" id="PTHR46070:SF1">
    <property type="entry name" value="PINSTRIPE, ISOFORM A"/>
    <property type="match status" value="1"/>
</dbReference>
<dbReference type="CDD" id="cd01757">
    <property type="entry name" value="PLAT_RAB6IP1"/>
    <property type="match status" value="1"/>
</dbReference>
<dbReference type="InterPro" id="IPR004012">
    <property type="entry name" value="Run_dom"/>
</dbReference>
<keyword evidence="3" id="KW-0677">Repeat</keyword>
<dbReference type="InterPro" id="IPR047278">
    <property type="entry name" value="DEN5A/B"/>
</dbReference>